<reference evidence="1 2" key="1">
    <citation type="submission" date="2018-11" db="EMBL/GenBank/DDBJ databases">
        <title>Gordonia insulae sp. nov., isolated from an island soil.</title>
        <authorList>
            <person name="Kim Y.S."/>
            <person name="Kim S.B."/>
        </authorList>
    </citation>
    <scope>NUCLEOTIDE SEQUENCE [LARGE SCALE GENOMIC DNA]</scope>
    <source>
        <strain evidence="1 2">MMS17-SY073</strain>
    </source>
</reference>
<dbReference type="Pfam" id="PF14026">
    <property type="entry name" value="SCO4226-like"/>
    <property type="match status" value="1"/>
</dbReference>
<evidence type="ECO:0000313" key="2">
    <source>
        <dbReference type="Proteomes" id="UP000271469"/>
    </source>
</evidence>
<sequence length="104" mass="11279">MNTTPTDPTMKTFVIEREMPGAGALDTAALVEISRTSNATAATLGVPYRWVTSYAAGDKVYCIHQTDSESTVREHSRRAGFPCTTVTEVGTEFGPRTAELLLPR</sequence>
<dbReference type="KEGG" id="gom:D7316_03547"/>
<dbReference type="EMBL" id="CP033972">
    <property type="protein sequence ID" value="AZG46942.1"/>
    <property type="molecule type" value="Genomic_DNA"/>
</dbReference>
<dbReference type="InterPro" id="IPR025336">
    <property type="entry name" value="SCO4226-like"/>
</dbReference>
<evidence type="ECO:0008006" key="3">
    <source>
        <dbReference type="Google" id="ProtNLM"/>
    </source>
</evidence>
<keyword evidence="2" id="KW-1185">Reference proteome</keyword>
<dbReference type="Proteomes" id="UP000271469">
    <property type="component" value="Chromosome"/>
</dbReference>
<accession>A0A3G8JR47</accession>
<organism evidence="1 2">
    <name type="scientific">Gordonia insulae</name>
    <dbReference type="NCBI Taxonomy" id="2420509"/>
    <lineage>
        <taxon>Bacteria</taxon>
        <taxon>Bacillati</taxon>
        <taxon>Actinomycetota</taxon>
        <taxon>Actinomycetes</taxon>
        <taxon>Mycobacteriales</taxon>
        <taxon>Gordoniaceae</taxon>
        <taxon>Gordonia</taxon>
    </lineage>
</organism>
<gene>
    <name evidence="1" type="ORF">D7316_03547</name>
</gene>
<dbReference type="AlphaFoldDB" id="A0A3G8JR47"/>
<evidence type="ECO:0000313" key="1">
    <source>
        <dbReference type="EMBL" id="AZG46942.1"/>
    </source>
</evidence>
<proteinExistence type="predicted"/>
<protein>
    <recommendedName>
        <fullName evidence="3">DUF4242 domain-containing protein</fullName>
    </recommendedName>
</protein>
<name>A0A3G8JR47_9ACTN</name>
<dbReference type="RefSeq" id="WP_232016955.1">
    <property type="nucleotide sequence ID" value="NZ_CP033972.1"/>
</dbReference>